<dbReference type="PANTHER" id="PTHR35179">
    <property type="entry name" value="PROTEIN CBG02620"/>
    <property type="match status" value="1"/>
</dbReference>
<dbReference type="RefSeq" id="XP_016759448.1">
    <property type="nucleotide sequence ID" value="XM_016900780.1"/>
</dbReference>
<dbReference type="EMBL" id="KB456266">
    <property type="protein sequence ID" value="EMF11327.1"/>
    <property type="molecule type" value="Genomic_DNA"/>
</dbReference>
<gene>
    <name evidence="2" type="ORF">SEPMUDRAFT_109414</name>
</gene>
<dbReference type="STRING" id="692275.M3D2G0"/>
<feature type="compositionally biased region" description="Acidic residues" evidence="1">
    <location>
        <begin position="375"/>
        <end position="405"/>
    </location>
</feature>
<evidence type="ECO:0000256" key="1">
    <source>
        <dbReference type="SAM" id="MobiDB-lite"/>
    </source>
</evidence>
<keyword evidence="3" id="KW-1185">Reference proteome</keyword>
<proteinExistence type="predicted"/>
<reference evidence="2 3" key="1">
    <citation type="journal article" date="2012" name="PLoS Pathog.">
        <title>Diverse lifestyles and strategies of plant pathogenesis encoded in the genomes of eighteen Dothideomycetes fungi.</title>
        <authorList>
            <person name="Ohm R.A."/>
            <person name="Feau N."/>
            <person name="Henrissat B."/>
            <person name="Schoch C.L."/>
            <person name="Horwitz B.A."/>
            <person name="Barry K.W."/>
            <person name="Condon B.J."/>
            <person name="Copeland A.C."/>
            <person name="Dhillon B."/>
            <person name="Glaser F."/>
            <person name="Hesse C.N."/>
            <person name="Kosti I."/>
            <person name="LaButti K."/>
            <person name="Lindquist E.A."/>
            <person name="Lucas S."/>
            <person name="Salamov A.A."/>
            <person name="Bradshaw R.E."/>
            <person name="Ciuffetti L."/>
            <person name="Hamelin R.C."/>
            <person name="Kema G.H.J."/>
            <person name="Lawrence C."/>
            <person name="Scott J.A."/>
            <person name="Spatafora J.W."/>
            <person name="Turgeon B.G."/>
            <person name="de Wit P.J.G.M."/>
            <person name="Zhong S."/>
            <person name="Goodwin S.B."/>
            <person name="Grigoriev I.V."/>
        </authorList>
    </citation>
    <scope>NUCLEOTIDE SEQUENCE [LARGE SCALE GENOMIC DNA]</scope>
    <source>
        <strain evidence="2 3">SO2202</strain>
    </source>
</reference>
<dbReference type="eggNOG" id="ENOG502QRQN">
    <property type="taxonomic scope" value="Eukaryota"/>
</dbReference>
<protein>
    <recommendedName>
        <fullName evidence="4">Geranylgeranyl pyrophosphate synthetase</fullName>
    </recommendedName>
</protein>
<dbReference type="AlphaFoldDB" id="M3D2G0"/>
<dbReference type="Proteomes" id="UP000016931">
    <property type="component" value="Unassembled WGS sequence"/>
</dbReference>
<dbReference type="PANTHER" id="PTHR35179:SF2">
    <property type="entry name" value="START DOMAIN-CONTAINING PROTEIN"/>
    <property type="match status" value="1"/>
</dbReference>
<name>M3D2G0_SPHMS</name>
<evidence type="ECO:0008006" key="4">
    <source>
        <dbReference type="Google" id="ProtNLM"/>
    </source>
</evidence>
<evidence type="ECO:0000313" key="2">
    <source>
        <dbReference type="EMBL" id="EMF11327.1"/>
    </source>
</evidence>
<dbReference type="GeneID" id="27897917"/>
<organism evidence="2 3">
    <name type="scientific">Sphaerulina musiva (strain SO2202)</name>
    <name type="common">Poplar stem canker fungus</name>
    <name type="synonym">Septoria musiva</name>
    <dbReference type="NCBI Taxonomy" id="692275"/>
    <lineage>
        <taxon>Eukaryota</taxon>
        <taxon>Fungi</taxon>
        <taxon>Dikarya</taxon>
        <taxon>Ascomycota</taxon>
        <taxon>Pezizomycotina</taxon>
        <taxon>Dothideomycetes</taxon>
        <taxon>Dothideomycetidae</taxon>
        <taxon>Mycosphaerellales</taxon>
        <taxon>Mycosphaerellaceae</taxon>
        <taxon>Sphaerulina</taxon>
    </lineage>
</organism>
<dbReference type="HOGENOM" id="CLU_030046_1_0_1"/>
<feature type="region of interest" description="Disordered" evidence="1">
    <location>
        <begin position="371"/>
        <end position="405"/>
    </location>
</feature>
<evidence type="ECO:0000313" key="3">
    <source>
        <dbReference type="Proteomes" id="UP000016931"/>
    </source>
</evidence>
<sequence>MRTLTYEQVKRSVLAGSSPRITGSQYVASFNWLEDNVPTMIVPGNIPSHHQKSERDSDFDPGLPPKWTPHESPPQLQEDAGEYYRDINAAQYSKHPLEAAVCAVLAQTPDIATTEVDLFACGSTLGNLLRFSRRADKTFRFIVEAVGETVFFVRRESSPTEKILDVRGYGHSMPDAYTSLDDCVKKSVSHQRLIKYDLGGFECIVRHEGDGYLDSHIGKSSPGGGHPLLPSSQGLRVMGGGKVIPQEAIFDIKTRSFFRKSHDVLAGELDRLWLRQIPNFILAYHQKGVFNDIEVMDVREHIAKWEAEHESDIRILSALMGEIIAYARERSGTSFEVCSQQLGILEFRHVRGHVNLALPVDLRQTWSRAVRGDNDDTGEEDLDADADSDAEDGVGIDSGDDEAEPDYTACSAEDCGYCGQCKY</sequence>
<dbReference type="OMA" id="IVSVMKM"/>
<accession>M3D2G0</accession>
<feature type="region of interest" description="Disordered" evidence="1">
    <location>
        <begin position="43"/>
        <end position="77"/>
    </location>
</feature>
<dbReference type="OrthoDB" id="5393654at2759"/>